<keyword evidence="5 13" id="KW-0812">Transmembrane</keyword>
<evidence type="ECO:0000256" key="10">
    <source>
        <dbReference type="ARBA" id="ARBA00023136"/>
    </source>
</evidence>
<comment type="caution">
    <text evidence="14">The sequence shown here is derived from an EMBL/GenBank/DDBJ whole genome shotgun (WGS) entry which is preliminary data.</text>
</comment>
<keyword evidence="3" id="KW-0813">Transport</keyword>
<evidence type="ECO:0000256" key="8">
    <source>
        <dbReference type="ARBA" id="ARBA00022989"/>
    </source>
</evidence>
<evidence type="ECO:0000313" key="15">
    <source>
        <dbReference type="Proteomes" id="UP000630097"/>
    </source>
</evidence>
<keyword evidence="10 13" id="KW-0472">Membrane</keyword>
<name>A0A8J3Q0L1_9ACTN</name>
<accession>A0A8J3Q0L1</accession>
<comment type="similarity">
    <text evidence="2">Belongs to the TMEM175 family.</text>
</comment>
<protein>
    <recommendedName>
        <fullName evidence="16">DUF1211 domain-containing protein</fullName>
    </recommendedName>
</protein>
<dbReference type="Pfam" id="PF06736">
    <property type="entry name" value="TMEM175"/>
    <property type="match status" value="1"/>
</dbReference>
<dbReference type="GO" id="GO:0005267">
    <property type="term" value="F:potassium channel activity"/>
    <property type="evidence" value="ECO:0007669"/>
    <property type="project" value="UniProtKB-KW"/>
</dbReference>
<evidence type="ECO:0000256" key="11">
    <source>
        <dbReference type="ARBA" id="ARBA00023303"/>
    </source>
</evidence>
<evidence type="ECO:0000256" key="5">
    <source>
        <dbReference type="ARBA" id="ARBA00022692"/>
    </source>
</evidence>
<evidence type="ECO:0000256" key="7">
    <source>
        <dbReference type="ARBA" id="ARBA00022958"/>
    </source>
</evidence>
<keyword evidence="7" id="KW-0630">Potassium</keyword>
<dbReference type="PANTHER" id="PTHR31462:SF5">
    <property type="entry name" value="ENDOSOMAL_LYSOSOMAL PROTON CHANNEL TMEM175"/>
    <property type="match status" value="1"/>
</dbReference>
<feature type="transmembrane region" description="Helical" evidence="13">
    <location>
        <begin position="104"/>
        <end position="122"/>
    </location>
</feature>
<comment type="subcellular location">
    <subcellularLocation>
        <location evidence="1">Membrane</location>
        <topology evidence="1">Multi-pass membrane protein</topology>
    </subcellularLocation>
</comment>
<gene>
    <name evidence="14" type="ORF">Pka01_76690</name>
</gene>
<dbReference type="PANTHER" id="PTHR31462">
    <property type="entry name" value="ENDOSOMAL/LYSOSOMAL POTASSIUM CHANNEL TMEM175"/>
    <property type="match status" value="1"/>
</dbReference>
<evidence type="ECO:0000256" key="4">
    <source>
        <dbReference type="ARBA" id="ARBA00022538"/>
    </source>
</evidence>
<dbReference type="AlphaFoldDB" id="A0A8J3Q0L1"/>
<dbReference type="InterPro" id="IPR010617">
    <property type="entry name" value="TMEM175-like"/>
</dbReference>
<keyword evidence="6" id="KW-0631">Potassium channel</keyword>
<sequence>MTAAESPDPTTVPPGLTHERMGMFTDAVFAIAMTLLVIEIPRPEGLSRRGEADRMAMARELWHFLGENAGIFLAFLIAFLVLWATWRQHHRLFDQITGMSRWMLRIHIPLLILVVLLPYPTALIGEASLNPLSVTLFAIAEAGLLFCQAGLNVAAVRGGVTKPGTDVFHLRVMALTLTVNGAFWLVTAALSWVMDGVPYLWVLTPLIILGGHRAGRRLLTP</sequence>
<keyword evidence="11" id="KW-0407">Ion channel</keyword>
<evidence type="ECO:0000313" key="14">
    <source>
        <dbReference type="EMBL" id="GIG84542.1"/>
    </source>
</evidence>
<evidence type="ECO:0000256" key="3">
    <source>
        <dbReference type="ARBA" id="ARBA00022448"/>
    </source>
</evidence>
<dbReference type="RefSeq" id="WP_203887807.1">
    <property type="nucleotide sequence ID" value="NZ_BAABHH010000035.1"/>
</dbReference>
<feature type="transmembrane region" description="Helical" evidence="13">
    <location>
        <begin position="168"/>
        <end position="193"/>
    </location>
</feature>
<dbReference type="GO" id="GO:0016020">
    <property type="term" value="C:membrane"/>
    <property type="evidence" value="ECO:0007669"/>
    <property type="project" value="UniProtKB-SubCell"/>
</dbReference>
<evidence type="ECO:0000256" key="2">
    <source>
        <dbReference type="ARBA" id="ARBA00006920"/>
    </source>
</evidence>
<keyword evidence="4" id="KW-0633">Potassium transport</keyword>
<evidence type="ECO:0000256" key="13">
    <source>
        <dbReference type="SAM" id="Phobius"/>
    </source>
</evidence>
<evidence type="ECO:0000256" key="1">
    <source>
        <dbReference type="ARBA" id="ARBA00004141"/>
    </source>
</evidence>
<dbReference type="GO" id="GO:0015252">
    <property type="term" value="F:proton channel activity"/>
    <property type="evidence" value="ECO:0007669"/>
    <property type="project" value="InterPro"/>
</dbReference>
<feature type="transmembrane region" description="Helical" evidence="13">
    <location>
        <begin position="61"/>
        <end position="83"/>
    </location>
</feature>
<keyword evidence="9" id="KW-0406">Ion transport</keyword>
<keyword evidence="15" id="KW-1185">Reference proteome</keyword>
<organism evidence="14 15">
    <name type="scientific">Planotetraspora kaengkrachanensis</name>
    <dbReference type="NCBI Taxonomy" id="575193"/>
    <lineage>
        <taxon>Bacteria</taxon>
        <taxon>Bacillati</taxon>
        <taxon>Actinomycetota</taxon>
        <taxon>Actinomycetes</taxon>
        <taxon>Streptosporangiales</taxon>
        <taxon>Streptosporangiaceae</taxon>
        <taxon>Planotetraspora</taxon>
    </lineage>
</organism>
<reference evidence="14 15" key="1">
    <citation type="submission" date="2021-01" db="EMBL/GenBank/DDBJ databases">
        <title>Whole genome shotgun sequence of Planotetraspora kaengkrachanensis NBRC 104272.</title>
        <authorList>
            <person name="Komaki H."/>
            <person name="Tamura T."/>
        </authorList>
    </citation>
    <scope>NUCLEOTIDE SEQUENCE [LARGE SCALE GENOMIC DNA]</scope>
    <source>
        <strain evidence="14 15">NBRC 104272</strain>
    </source>
</reference>
<evidence type="ECO:0000256" key="6">
    <source>
        <dbReference type="ARBA" id="ARBA00022826"/>
    </source>
</evidence>
<dbReference type="EMBL" id="BONV01000053">
    <property type="protein sequence ID" value="GIG84542.1"/>
    <property type="molecule type" value="Genomic_DNA"/>
</dbReference>
<evidence type="ECO:0008006" key="16">
    <source>
        <dbReference type="Google" id="ProtNLM"/>
    </source>
</evidence>
<comment type="catalytic activity">
    <reaction evidence="12">
        <text>K(+)(in) = K(+)(out)</text>
        <dbReference type="Rhea" id="RHEA:29463"/>
        <dbReference type="ChEBI" id="CHEBI:29103"/>
    </reaction>
</comment>
<proteinExistence type="inferred from homology"/>
<evidence type="ECO:0000256" key="12">
    <source>
        <dbReference type="ARBA" id="ARBA00034430"/>
    </source>
</evidence>
<feature type="transmembrane region" description="Helical" evidence="13">
    <location>
        <begin position="134"/>
        <end position="156"/>
    </location>
</feature>
<keyword evidence="8 13" id="KW-1133">Transmembrane helix</keyword>
<dbReference type="Proteomes" id="UP000630097">
    <property type="component" value="Unassembled WGS sequence"/>
</dbReference>
<evidence type="ECO:0000256" key="9">
    <source>
        <dbReference type="ARBA" id="ARBA00023065"/>
    </source>
</evidence>